<name>A0ABT8S8H8_9BURK</name>
<dbReference type="CDD" id="cd06558">
    <property type="entry name" value="crotonase-like"/>
    <property type="match status" value="1"/>
</dbReference>
<evidence type="ECO:0000256" key="3">
    <source>
        <dbReference type="SAM" id="MobiDB-lite"/>
    </source>
</evidence>
<dbReference type="Gene3D" id="1.10.12.10">
    <property type="entry name" value="Lyase 2-enoyl-coa Hydratase, Chain A, domain 2"/>
    <property type="match status" value="1"/>
</dbReference>
<reference evidence="4" key="1">
    <citation type="submission" date="2023-06" db="EMBL/GenBank/DDBJ databases">
        <authorList>
            <person name="Jiang Y."/>
            <person name="Liu Q."/>
        </authorList>
    </citation>
    <scope>NUCLEOTIDE SEQUENCE</scope>
    <source>
        <strain evidence="4">CGMCC 1.12090</strain>
    </source>
</reference>
<keyword evidence="2" id="KW-0456">Lyase</keyword>
<dbReference type="PANTHER" id="PTHR11941">
    <property type="entry name" value="ENOYL-COA HYDRATASE-RELATED"/>
    <property type="match status" value="1"/>
</dbReference>
<protein>
    <submittedName>
        <fullName evidence="4">Enoyl-CoA hydratase-related protein</fullName>
    </submittedName>
</protein>
<comment type="caution">
    <text evidence="4">The sequence shown here is derived from an EMBL/GenBank/DDBJ whole genome shotgun (WGS) entry which is preliminary data.</text>
</comment>
<organism evidence="4 5">
    <name type="scientific">Variovorax ginsengisoli</name>
    <dbReference type="NCBI Taxonomy" id="363844"/>
    <lineage>
        <taxon>Bacteria</taxon>
        <taxon>Pseudomonadati</taxon>
        <taxon>Pseudomonadota</taxon>
        <taxon>Betaproteobacteria</taxon>
        <taxon>Burkholderiales</taxon>
        <taxon>Comamonadaceae</taxon>
        <taxon>Variovorax</taxon>
    </lineage>
</organism>
<evidence type="ECO:0000313" key="5">
    <source>
        <dbReference type="Proteomes" id="UP001169027"/>
    </source>
</evidence>
<dbReference type="Pfam" id="PF00378">
    <property type="entry name" value="ECH_1"/>
    <property type="match status" value="1"/>
</dbReference>
<gene>
    <name evidence="4" type="ORF">Q2T77_18695</name>
</gene>
<comment type="similarity">
    <text evidence="1">Belongs to the enoyl-CoA hydratase/isomerase family.</text>
</comment>
<evidence type="ECO:0000256" key="1">
    <source>
        <dbReference type="ARBA" id="ARBA00005254"/>
    </source>
</evidence>
<dbReference type="EMBL" id="JAUKVY010000013">
    <property type="protein sequence ID" value="MDO1534322.1"/>
    <property type="molecule type" value="Genomic_DNA"/>
</dbReference>
<dbReference type="InterPro" id="IPR014748">
    <property type="entry name" value="Enoyl-CoA_hydra_C"/>
</dbReference>
<evidence type="ECO:0000313" key="4">
    <source>
        <dbReference type="EMBL" id="MDO1534322.1"/>
    </source>
</evidence>
<accession>A0ABT8S8H8</accession>
<evidence type="ECO:0000256" key="2">
    <source>
        <dbReference type="ARBA" id="ARBA00023239"/>
    </source>
</evidence>
<dbReference type="Proteomes" id="UP001169027">
    <property type="component" value="Unassembled WGS sequence"/>
</dbReference>
<dbReference type="InterPro" id="IPR029045">
    <property type="entry name" value="ClpP/crotonase-like_dom_sf"/>
</dbReference>
<dbReference type="SUPFAM" id="SSF52096">
    <property type="entry name" value="ClpP/crotonase"/>
    <property type="match status" value="1"/>
</dbReference>
<dbReference type="PANTHER" id="PTHR11941:SF54">
    <property type="entry name" value="ENOYL-COA HYDRATASE, MITOCHONDRIAL"/>
    <property type="match status" value="1"/>
</dbReference>
<feature type="region of interest" description="Disordered" evidence="3">
    <location>
        <begin position="1"/>
        <end position="23"/>
    </location>
</feature>
<sequence>MISRVDFQSVNQPSCSMTSTTTAALSQPPALSIEGALATITFRRPANHNRIEPDDVAILRGYLKELNANHDVRVIVFRGEGKTFSSGFDLTRLGKVAGQSTENSFEVLTDEVENARAITIARLDGPVYGGSTDLALACDFRIGAEGIRMFMPAARLGLHYYGHGLRRWVSRLGIGPAKKLFLTSRQIDANEMRAIGYLDAVVPAALFEAEMQRWIDELLAMAPVPLVSIKTVLNDIARQQYDEEAAKAAYHASLKTEDIGEALAAFAEKRKPVFKGR</sequence>
<proteinExistence type="inferred from homology"/>
<dbReference type="InterPro" id="IPR001753">
    <property type="entry name" value="Enoyl-CoA_hydra/iso"/>
</dbReference>
<dbReference type="RefSeq" id="WP_301811860.1">
    <property type="nucleotide sequence ID" value="NZ_JAUJZH010000013.1"/>
</dbReference>
<keyword evidence="5" id="KW-1185">Reference proteome</keyword>
<dbReference type="Gene3D" id="3.90.226.10">
    <property type="entry name" value="2-enoyl-CoA Hydratase, Chain A, domain 1"/>
    <property type="match status" value="1"/>
</dbReference>